<dbReference type="InterPro" id="IPR011460">
    <property type="entry name" value="Lcl_C"/>
</dbReference>
<accession>A0A6G1ZFR6</accession>
<evidence type="ECO:0000313" key="2">
    <source>
        <dbReference type="EMBL" id="MRY12710.1"/>
    </source>
</evidence>
<dbReference type="AlphaFoldDB" id="A0A6G1ZFR6"/>
<name>A0A6G1ZFR6_9BACT</name>
<dbReference type="RefSeq" id="WP_010800171.1">
    <property type="nucleotide sequence ID" value="NZ_CAJSYT010000008.1"/>
</dbReference>
<sequence>MHTTHSHLLKLRKAAALCAALFLCACNYERIPDVEEGELMTVTLSAGPAAGEQNPTTKAGLTDTQENSIHDLYILAFQADETGAFFLKYYATGRPVSGGGGGQFSFSLRRSVSGAADTKLLLVANLNPYPLVNIGMTYEGVQAALTSGELAAPAFAEHGIPMFGFAGNSPDKALEITEGMPPLSANLLRAVARVDVGVGAYKEESGEWDKGGVNFDLQKIYVFKPQNKYMLIPVLSNFGYDVNDIPSVTAPSQVGDQSANIEYTITNNTSCKAEIYLPEVTLKGGTVYDRYHENRMALVIGGTYLGKLNYYRIDFTTEKYNAANVPLHDVLRNHIYRYSITNVNQSGYATPEAAYKGRPVGLDFTADIVDWKTEDLDSPAPDMFVRLNFQGINGTVVADYMSENGVSKPFTILKKKDHFKTDDGNMKYIPLNYSGMMGEARDNTFNGVTNGGTYVDVQDALDREGPYPTLIIAPDNASEGVVWRSTRADAPKEDRILDAKKVCWDYRGQGQSDWRLPRLSELMLLWMNKVTINSSKGFTSLGESGETYWTGSEGKNDKVYTVNRDGEIKLVSKSESYKVRCVRQVRKQN</sequence>
<reference evidence="2" key="1">
    <citation type="journal article" date="2019" name="Nat. Med.">
        <title>A library of human gut bacterial isolates paired with longitudinal multiomics data enables mechanistic microbiome research.</title>
        <authorList>
            <person name="Poyet M."/>
            <person name="Groussin M."/>
            <person name="Gibbons S.M."/>
            <person name="Avila-Pacheco J."/>
            <person name="Jiang X."/>
            <person name="Kearney S.M."/>
            <person name="Perrotta A.R."/>
            <person name="Berdy B."/>
            <person name="Zhao S."/>
            <person name="Lieberman T.D."/>
            <person name="Swanson P.K."/>
            <person name="Smith M."/>
            <person name="Roesemann S."/>
            <person name="Alexander J.E."/>
            <person name="Rich S.A."/>
            <person name="Livny J."/>
            <person name="Vlamakis H."/>
            <person name="Clish C."/>
            <person name="Bullock K."/>
            <person name="Deik A."/>
            <person name="Scott J."/>
            <person name="Pierce K.A."/>
            <person name="Xavier R.J."/>
            <person name="Alm E.J."/>
        </authorList>
    </citation>
    <scope>NUCLEOTIDE SEQUENCE</scope>
    <source>
        <strain evidence="2">BIOML-A4</strain>
    </source>
</reference>
<dbReference type="EMBL" id="WKLP01000021">
    <property type="protein sequence ID" value="MRY12710.1"/>
    <property type="molecule type" value="Genomic_DNA"/>
</dbReference>
<organism evidence="2">
    <name type="scientific">Parabacteroides goldsteinii</name>
    <dbReference type="NCBI Taxonomy" id="328812"/>
    <lineage>
        <taxon>Bacteria</taxon>
        <taxon>Pseudomonadati</taxon>
        <taxon>Bacteroidota</taxon>
        <taxon>Bacteroidia</taxon>
        <taxon>Bacteroidales</taxon>
        <taxon>Tannerellaceae</taxon>
        <taxon>Parabacteroides</taxon>
    </lineage>
</organism>
<feature type="domain" description="Lcl C-terminal" evidence="1">
    <location>
        <begin position="479"/>
        <end position="583"/>
    </location>
</feature>
<gene>
    <name evidence="2" type="ORF">GKE01_14690</name>
</gene>
<comment type="caution">
    <text evidence="2">The sequence shown here is derived from an EMBL/GenBank/DDBJ whole genome shotgun (WGS) entry which is preliminary data.</text>
</comment>
<dbReference type="Pfam" id="PF07603">
    <property type="entry name" value="Lcl_C"/>
    <property type="match status" value="1"/>
</dbReference>
<proteinExistence type="predicted"/>
<evidence type="ECO:0000259" key="1">
    <source>
        <dbReference type="Pfam" id="PF07603"/>
    </source>
</evidence>
<protein>
    <submittedName>
        <fullName evidence="2">DUF1566 domain-containing protein</fullName>
    </submittedName>
</protein>